<organism evidence="2 3">
    <name type="scientific">Trinickia fusca</name>
    <dbReference type="NCBI Taxonomy" id="2419777"/>
    <lineage>
        <taxon>Bacteria</taxon>
        <taxon>Pseudomonadati</taxon>
        <taxon>Pseudomonadota</taxon>
        <taxon>Betaproteobacteria</taxon>
        <taxon>Burkholderiales</taxon>
        <taxon>Burkholderiaceae</taxon>
        <taxon>Trinickia</taxon>
    </lineage>
</organism>
<keyword evidence="3" id="KW-1185">Reference proteome</keyword>
<evidence type="ECO:0000313" key="2">
    <source>
        <dbReference type="EMBL" id="RKP49190.1"/>
    </source>
</evidence>
<dbReference type="EMBL" id="RBZV01000003">
    <property type="protein sequence ID" value="RKP49190.1"/>
    <property type="molecule type" value="Genomic_DNA"/>
</dbReference>
<proteinExistence type="predicted"/>
<accession>A0A494XEX6</accession>
<evidence type="ECO:0000256" key="1">
    <source>
        <dbReference type="SAM" id="MobiDB-lite"/>
    </source>
</evidence>
<gene>
    <name evidence="2" type="ORF">D7S89_10375</name>
</gene>
<name>A0A494XEX6_9BURK</name>
<reference evidence="2 3" key="1">
    <citation type="submission" date="2018-10" db="EMBL/GenBank/DDBJ databases">
        <title>Paraburkholderia sp. 7MK8-2, isolated from soil.</title>
        <authorList>
            <person name="Gao Z.-H."/>
            <person name="Qiu L.-H."/>
        </authorList>
    </citation>
    <scope>NUCLEOTIDE SEQUENCE [LARGE SCALE GENOMIC DNA]</scope>
    <source>
        <strain evidence="2 3">7MK8-2</strain>
    </source>
</reference>
<sequence>MKNSMQQNVAPTVPGDEASGAVESTPTRYTVLTQVKSNRVVYFTDDPEYVPPAQEDWHFASMYVGALPETMTLRNCWGWRFDGNRFTEAPADVRAPHAVRLLEHNRRALMRVLVDKVNELRKPYVSEALLGDELRRLKLEDARAYLNASGPAGSAQDRTYSALQAVAVSRNASLKDTAELICKRAEQTNEVLIATERVRERFALLIAQAKSDGDLLWLRAVLVQEVYPELARQFRFVPDNTEPSDPTARLSEHHLVHEIARLKAQLREEINRQRTEIDAGYLAHTEVLKFKAQIAHWVLAPSGEAPAGVDLLEDQARHSGLTLEAAAKRVLAELARSGAVLSSTERLKDQMLSRIDKVQTLEDVRQLDAELQRRG</sequence>
<feature type="compositionally biased region" description="Polar residues" evidence="1">
    <location>
        <begin position="1"/>
        <end position="10"/>
    </location>
</feature>
<dbReference type="AlphaFoldDB" id="A0A494XEX6"/>
<evidence type="ECO:0000313" key="3">
    <source>
        <dbReference type="Proteomes" id="UP000280434"/>
    </source>
</evidence>
<comment type="caution">
    <text evidence="2">The sequence shown here is derived from an EMBL/GenBank/DDBJ whole genome shotgun (WGS) entry which is preliminary data.</text>
</comment>
<dbReference type="Proteomes" id="UP000280434">
    <property type="component" value="Unassembled WGS sequence"/>
</dbReference>
<feature type="region of interest" description="Disordered" evidence="1">
    <location>
        <begin position="1"/>
        <end position="25"/>
    </location>
</feature>
<protein>
    <submittedName>
        <fullName evidence="2">Uncharacterized protein</fullName>
    </submittedName>
</protein>